<dbReference type="Proteomes" id="UP000284842">
    <property type="component" value="Unassembled WGS sequence"/>
</dbReference>
<evidence type="ECO:0000313" key="3">
    <source>
        <dbReference type="Proteomes" id="UP000284842"/>
    </source>
</evidence>
<proteinExistence type="predicted"/>
<comment type="caution">
    <text evidence="2">The sequence shown here is derived from an EMBL/GenBank/DDBJ whole genome shotgun (WGS) entry which is preliminary data.</text>
</comment>
<dbReference type="AlphaFoldDB" id="A0A409WXZ9"/>
<dbReference type="PANTHER" id="PTHR24347">
    <property type="entry name" value="SERINE/THREONINE-PROTEIN KINASE"/>
    <property type="match status" value="1"/>
</dbReference>
<protein>
    <recommendedName>
        <fullName evidence="1">Protein kinase domain-containing protein</fullName>
    </recommendedName>
</protein>
<dbReference type="PROSITE" id="PS50011">
    <property type="entry name" value="PROTEIN_KINASE_DOM"/>
    <property type="match status" value="1"/>
</dbReference>
<keyword evidence="3" id="KW-1185">Reference proteome</keyword>
<dbReference type="STRING" id="181874.A0A409WXZ9"/>
<dbReference type="EMBL" id="NHTK01005039">
    <property type="protein sequence ID" value="PPQ83369.1"/>
    <property type="molecule type" value="Genomic_DNA"/>
</dbReference>
<dbReference type="Gene3D" id="1.10.510.10">
    <property type="entry name" value="Transferase(Phosphotransferase) domain 1"/>
    <property type="match status" value="1"/>
</dbReference>
<evidence type="ECO:0000259" key="1">
    <source>
        <dbReference type="PROSITE" id="PS50011"/>
    </source>
</evidence>
<dbReference type="InParanoid" id="A0A409WXZ9"/>
<feature type="domain" description="Protein kinase" evidence="1">
    <location>
        <begin position="1"/>
        <end position="287"/>
    </location>
</feature>
<dbReference type="InterPro" id="IPR000719">
    <property type="entry name" value="Prot_kinase_dom"/>
</dbReference>
<organism evidence="2 3">
    <name type="scientific">Panaeolus cyanescens</name>
    <dbReference type="NCBI Taxonomy" id="181874"/>
    <lineage>
        <taxon>Eukaryota</taxon>
        <taxon>Fungi</taxon>
        <taxon>Dikarya</taxon>
        <taxon>Basidiomycota</taxon>
        <taxon>Agaricomycotina</taxon>
        <taxon>Agaricomycetes</taxon>
        <taxon>Agaricomycetidae</taxon>
        <taxon>Agaricales</taxon>
        <taxon>Agaricineae</taxon>
        <taxon>Galeropsidaceae</taxon>
        <taxon>Panaeolus</taxon>
    </lineage>
</organism>
<dbReference type="GO" id="GO:0005524">
    <property type="term" value="F:ATP binding"/>
    <property type="evidence" value="ECO:0007669"/>
    <property type="project" value="InterPro"/>
</dbReference>
<gene>
    <name evidence="2" type="ORF">CVT24_001923</name>
</gene>
<dbReference type="GO" id="GO:0004672">
    <property type="term" value="F:protein kinase activity"/>
    <property type="evidence" value="ECO:0007669"/>
    <property type="project" value="InterPro"/>
</dbReference>
<dbReference type="SUPFAM" id="SSF56112">
    <property type="entry name" value="Protein kinase-like (PK-like)"/>
    <property type="match status" value="1"/>
</dbReference>
<reference evidence="2 3" key="1">
    <citation type="journal article" date="2018" name="Evol. Lett.">
        <title>Horizontal gene cluster transfer increased hallucinogenic mushroom diversity.</title>
        <authorList>
            <person name="Reynolds H.T."/>
            <person name="Vijayakumar V."/>
            <person name="Gluck-Thaler E."/>
            <person name="Korotkin H.B."/>
            <person name="Matheny P.B."/>
            <person name="Slot J.C."/>
        </authorList>
    </citation>
    <scope>NUCLEOTIDE SEQUENCE [LARGE SCALE GENOMIC DNA]</scope>
    <source>
        <strain evidence="2 3">2629</strain>
    </source>
</reference>
<evidence type="ECO:0000313" key="2">
    <source>
        <dbReference type="EMBL" id="PPQ83369.1"/>
    </source>
</evidence>
<dbReference type="InterPro" id="IPR011009">
    <property type="entry name" value="Kinase-like_dom_sf"/>
</dbReference>
<name>A0A409WXZ9_9AGAR</name>
<dbReference type="OrthoDB" id="5987198at2759"/>
<accession>A0A409WXZ9</accession>
<sequence>MADELEKRTSTELYWVEREPWLKSHGYKLRPRYSPDWVPSWKADPTKYDNCVFQEDAHVASRISVGLDATRISDGLQVYIKRVVKDSDEQRIIEYFMDAAVAQTAHRYVVSFLEILDNVPNDAKYVLVVMPLLQEIRIPRFDTIGECIDCVEQLLEAVQFLHHHNIAHRDCQQNNIRMEGHGIFPHGFHPQYNYRNVEYTGDAVAHYTRTQRPPRYLLIDFGISIRYPASEKEPRALPWRGGDRTVPEFQNPATFHYPYNPFPTDVYYIGNAIRQIFMEEVRLSIYH</sequence>